<accession>A0A7G8Q2P7</accession>
<dbReference type="InterPro" id="IPR023485">
    <property type="entry name" value="Ptyr_pPase"/>
</dbReference>
<dbReference type="EMBL" id="CP060412">
    <property type="protein sequence ID" value="QNK01055.1"/>
    <property type="molecule type" value="Genomic_DNA"/>
</dbReference>
<evidence type="ECO:0000256" key="5">
    <source>
        <dbReference type="ARBA" id="ARBA00051722"/>
    </source>
</evidence>
<organism evidence="8 9">
    <name type="scientific">Dyella telluris</name>
    <dbReference type="NCBI Taxonomy" id="2763498"/>
    <lineage>
        <taxon>Bacteria</taxon>
        <taxon>Pseudomonadati</taxon>
        <taxon>Pseudomonadota</taxon>
        <taxon>Gammaproteobacteria</taxon>
        <taxon>Lysobacterales</taxon>
        <taxon>Rhodanobacteraceae</taxon>
        <taxon>Dyella</taxon>
    </lineage>
</organism>
<dbReference type="AlphaFoldDB" id="A0A7G8Q2P7"/>
<proteinExistence type="inferred from homology"/>
<dbReference type="PRINTS" id="PR00719">
    <property type="entry name" value="LMWPTPASE"/>
</dbReference>
<dbReference type="PANTHER" id="PTHR11717">
    <property type="entry name" value="LOW MOLECULAR WEIGHT PROTEIN TYROSINE PHOSPHATASE"/>
    <property type="match status" value="1"/>
</dbReference>
<evidence type="ECO:0000313" key="8">
    <source>
        <dbReference type="EMBL" id="QNK01055.1"/>
    </source>
</evidence>
<comment type="catalytic activity">
    <reaction evidence="5">
        <text>O-phospho-L-tyrosyl-[protein] + H2O = L-tyrosyl-[protein] + phosphate</text>
        <dbReference type="Rhea" id="RHEA:10684"/>
        <dbReference type="Rhea" id="RHEA-COMP:10136"/>
        <dbReference type="Rhea" id="RHEA-COMP:20101"/>
        <dbReference type="ChEBI" id="CHEBI:15377"/>
        <dbReference type="ChEBI" id="CHEBI:43474"/>
        <dbReference type="ChEBI" id="CHEBI:46858"/>
        <dbReference type="ChEBI" id="CHEBI:61978"/>
        <dbReference type="EC" id="3.1.3.48"/>
    </reaction>
</comment>
<sequence length="145" mass="16471">MFRRILIVCRGNICRSPTAQYLFQSRTKLRGIEVTSAGLNAVVGSAMDAMSLQLLNEKDGVDGSSHRAIQLVPSMLLGADLVIGMEREHIDEMMEVAPEARGKIYLLDKWLDGRDVPDPFRKKRPVFEHAHEMIERGVDSWMRYL</sequence>
<evidence type="ECO:0000256" key="3">
    <source>
        <dbReference type="ARBA" id="ARBA00022801"/>
    </source>
</evidence>
<name>A0A7G8Q2P7_9GAMM</name>
<evidence type="ECO:0000256" key="2">
    <source>
        <dbReference type="ARBA" id="ARBA00013064"/>
    </source>
</evidence>
<dbReference type="PANTHER" id="PTHR11717:SF31">
    <property type="entry name" value="LOW MOLECULAR WEIGHT PROTEIN-TYROSINE-PHOSPHATASE ETP-RELATED"/>
    <property type="match status" value="1"/>
</dbReference>
<evidence type="ECO:0000313" key="9">
    <source>
        <dbReference type="Proteomes" id="UP000515873"/>
    </source>
</evidence>
<dbReference type="KEGG" id="dtl:H8F01_18605"/>
<keyword evidence="4" id="KW-0904">Protein phosphatase</keyword>
<dbReference type="CDD" id="cd16343">
    <property type="entry name" value="LMWPTP"/>
    <property type="match status" value="1"/>
</dbReference>
<dbReference type="EC" id="3.1.3.48" evidence="2"/>
<protein>
    <recommendedName>
        <fullName evidence="2">protein-tyrosine-phosphatase</fullName>
        <ecNumber evidence="2">3.1.3.48</ecNumber>
    </recommendedName>
</protein>
<dbReference type="Gene3D" id="3.40.50.2300">
    <property type="match status" value="1"/>
</dbReference>
<reference evidence="8 9" key="1">
    <citation type="submission" date="2020-08" db="EMBL/GenBank/DDBJ databases">
        <title>Dyella sp. G9 isolated from forest soil.</title>
        <authorList>
            <person name="Fu J."/>
            <person name="Qiu L."/>
        </authorList>
    </citation>
    <scope>NUCLEOTIDE SEQUENCE [LARGE SCALE GENOMIC DNA]</scope>
    <source>
        <strain evidence="8 9">G9</strain>
    </source>
</reference>
<dbReference type="InterPro" id="IPR036196">
    <property type="entry name" value="Ptyr_pPase_sf"/>
</dbReference>
<dbReference type="SMART" id="SM00226">
    <property type="entry name" value="LMWPc"/>
    <property type="match status" value="1"/>
</dbReference>
<evidence type="ECO:0000256" key="4">
    <source>
        <dbReference type="ARBA" id="ARBA00022912"/>
    </source>
</evidence>
<feature type="active site" evidence="6">
    <location>
        <position position="15"/>
    </location>
</feature>
<dbReference type="InterPro" id="IPR050438">
    <property type="entry name" value="LMW_PTPase"/>
</dbReference>
<comment type="similarity">
    <text evidence="1">Belongs to the low molecular weight phosphotyrosine protein phosphatase family.</text>
</comment>
<keyword evidence="9" id="KW-1185">Reference proteome</keyword>
<dbReference type="Proteomes" id="UP000515873">
    <property type="component" value="Chromosome"/>
</dbReference>
<dbReference type="SUPFAM" id="SSF52788">
    <property type="entry name" value="Phosphotyrosine protein phosphatases I"/>
    <property type="match status" value="1"/>
</dbReference>
<dbReference type="InterPro" id="IPR017867">
    <property type="entry name" value="Tyr_phospatase_low_mol_wt"/>
</dbReference>
<evidence type="ECO:0000259" key="7">
    <source>
        <dbReference type="SMART" id="SM00226"/>
    </source>
</evidence>
<dbReference type="Pfam" id="PF01451">
    <property type="entry name" value="LMWPc"/>
    <property type="match status" value="1"/>
</dbReference>
<evidence type="ECO:0000256" key="6">
    <source>
        <dbReference type="PIRSR" id="PIRSR617867-1"/>
    </source>
</evidence>
<keyword evidence="3" id="KW-0378">Hydrolase</keyword>
<feature type="domain" description="Phosphotyrosine protein phosphatase I" evidence="7">
    <location>
        <begin position="3"/>
        <end position="144"/>
    </location>
</feature>
<gene>
    <name evidence="8" type="ORF">H8F01_18605</name>
</gene>
<evidence type="ECO:0000256" key="1">
    <source>
        <dbReference type="ARBA" id="ARBA00011063"/>
    </source>
</evidence>
<dbReference type="GO" id="GO:0004725">
    <property type="term" value="F:protein tyrosine phosphatase activity"/>
    <property type="evidence" value="ECO:0007669"/>
    <property type="project" value="UniProtKB-EC"/>
</dbReference>
<feature type="active site" description="Proton donor" evidence="6">
    <location>
        <position position="118"/>
    </location>
</feature>
<feature type="active site" description="Nucleophile" evidence="6">
    <location>
        <position position="9"/>
    </location>
</feature>